<dbReference type="InterPro" id="IPR003594">
    <property type="entry name" value="HATPase_dom"/>
</dbReference>
<accession>A0A8J7QBJ4</accession>
<organism evidence="9 10">
    <name type="scientific">Acanthopleuribacter pedis</name>
    <dbReference type="NCBI Taxonomy" id="442870"/>
    <lineage>
        <taxon>Bacteria</taxon>
        <taxon>Pseudomonadati</taxon>
        <taxon>Acidobacteriota</taxon>
        <taxon>Holophagae</taxon>
        <taxon>Acanthopleuribacterales</taxon>
        <taxon>Acanthopleuribacteraceae</taxon>
        <taxon>Acanthopleuribacter</taxon>
    </lineage>
</organism>
<dbReference type="GO" id="GO:0016301">
    <property type="term" value="F:kinase activity"/>
    <property type="evidence" value="ECO:0007669"/>
    <property type="project" value="UniProtKB-KW"/>
</dbReference>
<sequence>MPHHLFQSGGAMHGDIPNQDHPLKQTQSVLFKISALISRELPLDAFYQSIHELVGELMPADNFYIAVREPESDTISFPYHRDEMDEAPEPRLLERVADIDSSHPTDYVFRTGQPKRLLMDEQENLGLNYDAGTLSVAWLGVPVKNQQGETFGVIAVQVYHGDWVYGQQEMDILVYVSQNLSAVLEIRWKNLALAQANRELREANQSLEAKVAERTAGLETALASLAQNHQLLEENQEELLEQAHAAGMADIASSVLHNIGNMLNQSFVAATHLHDIPTPTWIGALDRITNLIEQEQLLAADHPKSQGVLDYLRGLTKTMGEQHGRHETEVADLTNSLRLIRGLTESQASLTHTDTFYAVTRYEQTVQRVLALFSTRIEAIPVTVATHYADSNQENLPTYTIKRAMAYLIENALDALIATEQARLTIRMTRTEDGTQLTVEDNGRGVAPEHLDAVCKLGFSTKGRHGFGLHYACNALASVGAKLSFESTLGEGTRVTLRFPRYAAG</sequence>
<dbReference type="PROSITE" id="PS50109">
    <property type="entry name" value="HIS_KIN"/>
    <property type="match status" value="1"/>
</dbReference>
<dbReference type="GO" id="GO:0005524">
    <property type="term" value="F:ATP binding"/>
    <property type="evidence" value="ECO:0007669"/>
    <property type="project" value="UniProtKB-KW"/>
</dbReference>
<dbReference type="Pfam" id="PF02518">
    <property type="entry name" value="HATPase_c"/>
    <property type="match status" value="1"/>
</dbReference>
<dbReference type="GO" id="GO:0000160">
    <property type="term" value="P:phosphorelay signal transduction system"/>
    <property type="evidence" value="ECO:0007669"/>
    <property type="project" value="UniProtKB-KW"/>
</dbReference>
<evidence type="ECO:0000313" key="9">
    <source>
        <dbReference type="EMBL" id="MBO1323107.1"/>
    </source>
</evidence>
<evidence type="ECO:0000256" key="3">
    <source>
        <dbReference type="ARBA" id="ARBA00022777"/>
    </source>
</evidence>
<protein>
    <submittedName>
        <fullName evidence="9">Sensor histidine kinase</fullName>
    </submittedName>
</protein>
<keyword evidence="5" id="KW-0902">Two-component regulatory system</keyword>
<dbReference type="Gene3D" id="3.30.450.40">
    <property type="match status" value="1"/>
</dbReference>
<evidence type="ECO:0000256" key="7">
    <source>
        <dbReference type="SAM" id="MobiDB-lite"/>
    </source>
</evidence>
<keyword evidence="6" id="KW-0175">Coiled coil</keyword>
<dbReference type="Proteomes" id="UP000664417">
    <property type="component" value="Unassembled WGS sequence"/>
</dbReference>
<evidence type="ECO:0000256" key="6">
    <source>
        <dbReference type="SAM" id="Coils"/>
    </source>
</evidence>
<proteinExistence type="predicted"/>
<keyword evidence="3 9" id="KW-0418">Kinase</keyword>
<dbReference type="InterPro" id="IPR029016">
    <property type="entry name" value="GAF-like_dom_sf"/>
</dbReference>
<dbReference type="SUPFAM" id="SSF55781">
    <property type="entry name" value="GAF domain-like"/>
    <property type="match status" value="1"/>
</dbReference>
<evidence type="ECO:0000256" key="2">
    <source>
        <dbReference type="ARBA" id="ARBA00022741"/>
    </source>
</evidence>
<feature type="coiled-coil region" evidence="6">
    <location>
        <begin position="190"/>
        <end position="242"/>
    </location>
</feature>
<keyword evidence="4" id="KW-0067">ATP-binding</keyword>
<reference evidence="9" key="1">
    <citation type="submission" date="2021-03" db="EMBL/GenBank/DDBJ databases">
        <authorList>
            <person name="Wang G."/>
        </authorList>
    </citation>
    <scope>NUCLEOTIDE SEQUENCE</scope>
    <source>
        <strain evidence="9">KCTC 12899</strain>
    </source>
</reference>
<dbReference type="RefSeq" id="WP_207863078.1">
    <property type="nucleotide sequence ID" value="NZ_JAFREP010000050.1"/>
</dbReference>
<evidence type="ECO:0000259" key="8">
    <source>
        <dbReference type="PROSITE" id="PS50109"/>
    </source>
</evidence>
<dbReference type="SUPFAM" id="SSF55874">
    <property type="entry name" value="ATPase domain of HSP90 chaperone/DNA topoisomerase II/histidine kinase"/>
    <property type="match status" value="1"/>
</dbReference>
<feature type="domain" description="Histidine kinase" evidence="8">
    <location>
        <begin position="401"/>
        <end position="503"/>
    </location>
</feature>
<dbReference type="InterPro" id="IPR005467">
    <property type="entry name" value="His_kinase_dom"/>
</dbReference>
<keyword evidence="10" id="KW-1185">Reference proteome</keyword>
<evidence type="ECO:0000256" key="4">
    <source>
        <dbReference type="ARBA" id="ARBA00022840"/>
    </source>
</evidence>
<name>A0A8J7QBJ4_9BACT</name>
<dbReference type="AlphaFoldDB" id="A0A8J7QBJ4"/>
<evidence type="ECO:0000256" key="1">
    <source>
        <dbReference type="ARBA" id="ARBA00022679"/>
    </source>
</evidence>
<keyword evidence="2" id="KW-0547">Nucleotide-binding</keyword>
<dbReference type="PANTHER" id="PTHR43065:SF46">
    <property type="entry name" value="C4-DICARBOXYLATE TRANSPORT SENSOR PROTEIN DCTB"/>
    <property type="match status" value="1"/>
</dbReference>
<dbReference type="Gene3D" id="3.30.565.10">
    <property type="entry name" value="Histidine kinase-like ATPase, C-terminal domain"/>
    <property type="match status" value="1"/>
</dbReference>
<dbReference type="EMBL" id="JAFREP010000050">
    <property type="protein sequence ID" value="MBO1323107.1"/>
    <property type="molecule type" value="Genomic_DNA"/>
</dbReference>
<keyword evidence="1" id="KW-0808">Transferase</keyword>
<comment type="caution">
    <text evidence="9">The sequence shown here is derived from an EMBL/GenBank/DDBJ whole genome shotgun (WGS) entry which is preliminary data.</text>
</comment>
<dbReference type="InterPro" id="IPR036890">
    <property type="entry name" value="HATPase_C_sf"/>
</dbReference>
<gene>
    <name evidence="9" type="ORF">J3U88_31880</name>
</gene>
<feature type="region of interest" description="Disordered" evidence="7">
    <location>
        <begin position="1"/>
        <end position="21"/>
    </location>
</feature>
<dbReference type="SMART" id="SM00387">
    <property type="entry name" value="HATPase_c"/>
    <property type="match status" value="1"/>
</dbReference>
<evidence type="ECO:0000256" key="5">
    <source>
        <dbReference type="ARBA" id="ARBA00023012"/>
    </source>
</evidence>
<evidence type="ECO:0000313" key="10">
    <source>
        <dbReference type="Proteomes" id="UP000664417"/>
    </source>
</evidence>
<dbReference type="PANTHER" id="PTHR43065">
    <property type="entry name" value="SENSOR HISTIDINE KINASE"/>
    <property type="match status" value="1"/>
</dbReference>